<evidence type="ECO:0000313" key="2">
    <source>
        <dbReference type="EMBL" id="TLQ20579.1"/>
    </source>
</evidence>
<feature type="chain" id="PRO_5038355992" evidence="1">
    <location>
        <begin position="24"/>
        <end position="104"/>
    </location>
</feature>
<evidence type="ECO:0000313" key="3">
    <source>
        <dbReference type="Proteomes" id="UP000305100"/>
    </source>
</evidence>
<dbReference type="OrthoDB" id="2322514at2"/>
<name>A0A5R9CXR3_9LACO</name>
<evidence type="ECO:0000256" key="1">
    <source>
        <dbReference type="SAM" id="SignalP"/>
    </source>
</evidence>
<comment type="caution">
    <text evidence="2">The sequence shown here is derived from an EMBL/GenBank/DDBJ whole genome shotgun (WGS) entry which is preliminary data.</text>
</comment>
<accession>A0A5R9CXR3</accession>
<proteinExistence type="predicted"/>
<feature type="signal peptide" evidence="1">
    <location>
        <begin position="1"/>
        <end position="23"/>
    </location>
</feature>
<protein>
    <submittedName>
        <fullName evidence="2">Uncharacterized protein</fullName>
    </submittedName>
</protein>
<dbReference type="Proteomes" id="UP000305100">
    <property type="component" value="Unassembled WGS sequence"/>
</dbReference>
<organism evidence="2 3">
    <name type="scientific">Lentilactobacillus parafarraginis</name>
    <dbReference type="NCBI Taxonomy" id="390842"/>
    <lineage>
        <taxon>Bacteria</taxon>
        <taxon>Bacillati</taxon>
        <taxon>Bacillota</taxon>
        <taxon>Bacilli</taxon>
        <taxon>Lactobacillales</taxon>
        <taxon>Lactobacillaceae</taxon>
        <taxon>Lentilactobacillus</taxon>
    </lineage>
</organism>
<sequence>MTNKIMRYSLTAIGLLLSMKTIADLHKDYQKNQTAERSLSQIISDQRKLSGNGTYLGSWQVADSDGQYHFGLNYRNADGQVLVNEYWADRQSGTISNQRAYALK</sequence>
<reference evidence="2 3" key="1">
    <citation type="submission" date="2019-05" db="EMBL/GenBank/DDBJ databases">
        <title>The metagenome of a microbial culture collection derived from dairy environment covers the genomic content of the human microbiome.</title>
        <authorList>
            <person name="Roder T."/>
            <person name="Wuthrich D."/>
            <person name="Sattari Z."/>
            <person name="Von Ah U."/>
            <person name="Bar C."/>
            <person name="Ronchi F."/>
            <person name="Macpherson A.J."/>
            <person name="Ganal-Vonarburg S.C."/>
            <person name="Bruggmann R."/>
            <person name="Vergeres G."/>
        </authorList>
    </citation>
    <scope>NUCLEOTIDE SEQUENCE [LARGE SCALE GENOMIC DNA]</scope>
    <source>
        <strain evidence="2 3">FAM 1079</strain>
    </source>
</reference>
<dbReference type="EMBL" id="VBSX01000004">
    <property type="protein sequence ID" value="TLQ20579.1"/>
    <property type="molecule type" value="Genomic_DNA"/>
</dbReference>
<dbReference type="RefSeq" id="WP_054734192.1">
    <property type="nucleotide sequence ID" value="NZ_VBSX01000004.1"/>
</dbReference>
<dbReference type="AlphaFoldDB" id="A0A5R9CXR3"/>
<gene>
    <name evidence="2" type="ORF">FEZ41_02370</name>
</gene>
<keyword evidence="1" id="KW-0732">Signal</keyword>